<protein>
    <submittedName>
        <fullName evidence="2">Uncharacterized protein</fullName>
    </submittedName>
</protein>
<proteinExistence type="predicted"/>
<accession>A0AAD1XZW6</accession>
<dbReference type="Proteomes" id="UP001295684">
    <property type="component" value="Unassembled WGS sequence"/>
</dbReference>
<evidence type="ECO:0000256" key="1">
    <source>
        <dbReference type="SAM" id="MobiDB-lite"/>
    </source>
</evidence>
<gene>
    <name evidence="2" type="ORF">ECRASSUSDP1_LOCUS22546</name>
</gene>
<evidence type="ECO:0000313" key="3">
    <source>
        <dbReference type="Proteomes" id="UP001295684"/>
    </source>
</evidence>
<comment type="caution">
    <text evidence="2">The sequence shown here is derived from an EMBL/GenBank/DDBJ whole genome shotgun (WGS) entry which is preliminary data.</text>
</comment>
<dbReference type="AlphaFoldDB" id="A0AAD1XZW6"/>
<feature type="compositionally biased region" description="Basic residues" evidence="1">
    <location>
        <begin position="1"/>
        <end position="13"/>
    </location>
</feature>
<feature type="compositionally biased region" description="Polar residues" evidence="1">
    <location>
        <begin position="31"/>
        <end position="42"/>
    </location>
</feature>
<dbReference type="EMBL" id="CAMPGE010023126">
    <property type="protein sequence ID" value="CAI2381100.1"/>
    <property type="molecule type" value="Genomic_DNA"/>
</dbReference>
<reference evidence="2" key="1">
    <citation type="submission" date="2023-07" db="EMBL/GenBank/DDBJ databases">
        <authorList>
            <consortium name="AG Swart"/>
            <person name="Singh M."/>
            <person name="Singh A."/>
            <person name="Seah K."/>
            <person name="Emmerich C."/>
        </authorList>
    </citation>
    <scope>NUCLEOTIDE SEQUENCE</scope>
    <source>
        <strain evidence="2">DP1</strain>
    </source>
</reference>
<feature type="region of interest" description="Disordered" evidence="1">
    <location>
        <begin position="1"/>
        <end position="61"/>
    </location>
</feature>
<sequence length="486" mass="55813">MRRFSTRSTHKRSKEQLFQPYQDYKRRTRNQKTPIHSFPQNKIQDEGEDVGSGPCFTRSDNSSNDHIKIRERVSVIGPSGSFPILNHSATQIPPSYDVKKKNELKSSLFQKIFSSLAIMGVTKDRLASQIFHQLCALGMCEGKLKDDTCVKIKVNEFIFLLNNMGYQIPPESAIEVLNLVHKCDPSEKQTLQVDSPEMKGAYCINIKKLSDCFHANPKYLKPVNVQRSKSFADNKRMSLFKKISERNMSSFGSNKSFTFNSGGETSKSMIKGNKSLDPIKRDPLKRDQLFKFEVESELKNDPLASTGTKLIYDLSYNDLDKGCSRGTPLRYETKKAIKNYMKMVSKVPYLSKKLSKNLLERRAQPSVSGGKFRWKSEIQKTVKRIKERKNLQGINLSKSILEEICKKTGKMKTQISEEDVLEFTVNYPSFTKLNAMRGLQHYQAVSSVTTKRMKSKEKLMKNFSLTGKLHKKQRKRMSELLNTRFK</sequence>
<name>A0AAD1XZW6_EUPCR</name>
<keyword evidence="3" id="KW-1185">Reference proteome</keyword>
<organism evidence="2 3">
    <name type="scientific">Euplotes crassus</name>
    <dbReference type="NCBI Taxonomy" id="5936"/>
    <lineage>
        <taxon>Eukaryota</taxon>
        <taxon>Sar</taxon>
        <taxon>Alveolata</taxon>
        <taxon>Ciliophora</taxon>
        <taxon>Intramacronucleata</taxon>
        <taxon>Spirotrichea</taxon>
        <taxon>Hypotrichia</taxon>
        <taxon>Euplotida</taxon>
        <taxon>Euplotidae</taxon>
        <taxon>Moneuplotes</taxon>
    </lineage>
</organism>
<evidence type="ECO:0000313" key="2">
    <source>
        <dbReference type="EMBL" id="CAI2381100.1"/>
    </source>
</evidence>